<dbReference type="EMBL" id="AFNV02000006">
    <property type="protein sequence ID" value="ERJ19927.1"/>
    <property type="molecule type" value="Genomic_DNA"/>
</dbReference>
<evidence type="ECO:0000313" key="1">
    <source>
        <dbReference type="EMBL" id="ERJ19927.1"/>
    </source>
</evidence>
<gene>
    <name evidence="1" type="ORF">SSPSH_001102</name>
</gene>
<proteinExistence type="predicted"/>
<dbReference type="Proteomes" id="UP000006242">
    <property type="component" value="Unassembled WGS sequence"/>
</dbReference>
<keyword evidence="2" id="KW-1185">Reference proteome</keyword>
<dbReference type="AlphaFoldDB" id="U2EP97"/>
<name>U2EP97_9GAMM</name>
<evidence type="ECO:0000313" key="2">
    <source>
        <dbReference type="Proteomes" id="UP000006242"/>
    </source>
</evidence>
<organism evidence="1 2">
    <name type="scientific">Salinisphaera shabanensis E1L3A</name>
    <dbReference type="NCBI Taxonomy" id="1033802"/>
    <lineage>
        <taxon>Bacteria</taxon>
        <taxon>Pseudomonadati</taxon>
        <taxon>Pseudomonadota</taxon>
        <taxon>Gammaproteobacteria</taxon>
        <taxon>Salinisphaerales</taxon>
        <taxon>Salinisphaeraceae</taxon>
        <taxon>Salinisphaera</taxon>
    </lineage>
</organism>
<reference evidence="1 2" key="2">
    <citation type="journal article" date="2013" name="PLoS ONE">
        <title>INDIGO - INtegrated Data Warehouse of MIcrobial GenOmes with Examples from the Red Sea Extremophiles.</title>
        <authorList>
            <person name="Alam I."/>
            <person name="Antunes A."/>
            <person name="Kamau A.A."/>
            <person name="Ba Alawi W."/>
            <person name="Kalkatawi M."/>
            <person name="Stingl U."/>
            <person name="Bajic V.B."/>
        </authorList>
    </citation>
    <scope>NUCLEOTIDE SEQUENCE [LARGE SCALE GENOMIC DNA]</scope>
    <source>
        <strain evidence="1 2">E1L3A</strain>
    </source>
</reference>
<reference evidence="1 2" key="1">
    <citation type="journal article" date="2011" name="J. Bacteriol.">
        <title>Genome sequence of Salinisphaera shabanensis, a gammaproteobacterium from the harsh, variable environment of the brine-seawater interface of the Shaban Deep in the Red Sea.</title>
        <authorList>
            <person name="Antunes A."/>
            <person name="Alam I."/>
            <person name="Bajic V.B."/>
            <person name="Stingl U."/>
        </authorList>
    </citation>
    <scope>NUCLEOTIDE SEQUENCE [LARGE SCALE GENOMIC DNA]</scope>
    <source>
        <strain evidence="1 2">E1L3A</strain>
    </source>
</reference>
<comment type="caution">
    <text evidence="1">The sequence shown here is derived from an EMBL/GenBank/DDBJ whole genome shotgun (WGS) entry which is preliminary data.</text>
</comment>
<sequence>MHLIIDLHTARDDGVVERATVDRRAGADFHIVGNPYAPHLWNRLPAAAVVHQPEPTPTDDGIRFDRHTGADTHIVANAAVARDTRIHANMHAVAEYSIRSDNRAGGHHGVFTNNGVASDARLGIDGCGCRDYRTFVYASVWLRPVEKCCNTGKSQPRLLYNKRADIDFIGNRCRADDSRRLRMTNCVQLRGVLGERDTPRQAGVERTNAADLRLRIAARNKIETIGQHRERDRRRRARSHD</sequence>
<accession>U2EP97</accession>
<dbReference type="AntiFam" id="ANF00125">
    <property type="entry name" value="Shadow ORF (opposite lpxD)"/>
</dbReference>
<protein>
    <submittedName>
        <fullName evidence="1">Uncharacterized protein</fullName>
    </submittedName>
</protein>